<dbReference type="Proteomes" id="UP001057402">
    <property type="component" value="Chromosome 4"/>
</dbReference>
<dbReference type="EMBL" id="CM042883">
    <property type="protein sequence ID" value="KAI4378710.1"/>
    <property type="molecule type" value="Genomic_DNA"/>
</dbReference>
<evidence type="ECO:0000313" key="1">
    <source>
        <dbReference type="EMBL" id="KAI4378710.1"/>
    </source>
</evidence>
<gene>
    <name evidence="1" type="ORF">MLD38_016150</name>
</gene>
<protein>
    <submittedName>
        <fullName evidence="1">Uncharacterized protein</fullName>
    </submittedName>
</protein>
<proteinExistence type="predicted"/>
<evidence type="ECO:0000313" key="2">
    <source>
        <dbReference type="Proteomes" id="UP001057402"/>
    </source>
</evidence>
<reference evidence="2" key="1">
    <citation type="journal article" date="2023" name="Front. Plant Sci.">
        <title>Chromosomal-level genome assembly of Melastoma candidum provides insights into trichome evolution.</title>
        <authorList>
            <person name="Zhong Y."/>
            <person name="Wu W."/>
            <person name="Sun C."/>
            <person name="Zou P."/>
            <person name="Liu Y."/>
            <person name="Dai S."/>
            <person name="Zhou R."/>
        </authorList>
    </citation>
    <scope>NUCLEOTIDE SEQUENCE [LARGE SCALE GENOMIC DNA]</scope>
</reference>
<keyword evidence="2" id="KW-1185">Reference proteome</keyword>
<organism evidence="1 2">
    <name type="scientific">Melastoma candidum</name>
    <dbReference type="NCBI Taxonomy" id="119954"/>
    <lineage>
        <taxon>Eukaryota</taxon>
        <taxon>Viridiplantae</taxon>
        <taxon>Streptophyta</taxon>
        <taxon>Embryophyta</taxon>
        <taxon>Tracheophyta</taxon>
        <taxon>Spermatophyta</taxon>
        <taxon>Magnoliopsida</taxon>
        <taxon>eudicotyledons</taxon>
        <taxon>Gunneridae</taxon>
        <taxon>Pentapetalae</taxon>
        <taxon>rosids</taxon>
        <taxon>malvids</taxon>
        <taxon>Myrtales</taxon>
        <taxon>Melastomataceae</taxon>
        <taxon>Melastomatoideae</taxon>
        <taxon>Melastomateae</taxon>
        <taxon>Melastoma</taxon>
    </lineage>
</organism>
<comment type="caution">
    <text evidence="1">The sequence shown here is derived from an EMBL/GenBank/DDBJ whole genome shotgun (WGS) entry which is preliminary data.</text>
</comment>
<sequence>MAIIRRANNVVGGERRNEGDQNYSVLEEDGLDYQLQYDDPPHFLAVMAAIEREDTEGLSRALDVLESMNIGINEAVHDDFPALHLACVYGKLSCVKLLLERGAGLEFEDAYGMCPLHAACVEGNPEVIQHLLNAAPSPHVIERMVNMVGSAELGNGETPLHFAASEGRAEAIRILMAAGADPRIRNKTGMIPADLFHGDSDAKRILEEFDSNIPRQ</sequence>
<accession>A0ACB9RJ33</accession>
<name>A0ACB9RJ33_9MYRT</name>